<dbReference type="AlphaFoldDB" id="A0A8T1RBR3"/>
<evidence type="ECO:0000313" key="1">
    <source>
        <dbReference type="EMBL" id="KAG6664920.1"/>
    </source>
</evidence>
<accession>A0A8T1RBR3</accession>
<dbReference type="EMBL" id="CM031810">
    <property type="protein sequence ID" value="KAG6664920.1"/>
    <property type="molecule type" value="Genomic_DNA"/>
</dbReference>
<keyword evidence="2" id="KW-1185">Reference proteome</keyword>
<evidence type="ECO:0000313" key="2">
    <source>
        <dbReference type="Proteomes" id="UP000811609"/>
    </source>
</evidence>
<organism evidence="1 2">
    <name type="scientific">Carya illinoinensis</name>
    <name type="common">Pecan</name>
    <dbReference type="NCBI Taxonomy" id="32201"/>
    <lineage>
        <taxon>Eukaryota</taxon>
        <taxon>Viridiplantae</taxon>
        <taxon>Streptophyta</taxon>
        <taxon>Embryophyta</taxon>
        <taxon>Tracheophyta</taxon>
        <taxon>Spermatophyta</taxon>
        <taxon>Magnoliopsida</taxon>
        <taxon>eudicotyledons</taxon>
        <taxon>Gunneridae</taxon>
        <taxon>Pentapetalae</taxon>
        <taxon>rosids</taxon>
        <taxon>fabids</taxon>
        <taxon>Fagales</taxon>
        <taxon>Juglandaceae</taxon>
        <taxon>Carya</taxon>
    </lineage>
</organism>
<comment type="caution">
    <text evidence="1">The sequence shown here is derived from an EMBL/GenBank/DDBJ whole genome shotgun (WGS) entry which is preliminary data.</text>
</comment>
<proteinExistence type="predicted"/>
<dbReference type="Proteomes" id="UP000811609">
    <property type="component" value="Chromosome 2"/>
</dbReference>
<sequence length="63" mass="6748">MASKVPRQLPTCGLHKLCVCEGTSSSSASSLFTPCVLPHFLAASDGNLLRCFEPLGKGERRLE</sequence>
<gene>
    <name evidence="1" type="ORF">CIPAW_02G126500</name>
</gene>
<reference evidence="1" key="1">
    <citation type="submission" date="2020-12" db="EMBL/GenBank/DDBJ databases">
        <title>WGS assembly of Carya illinoinensis cv. Pawnee.</title>
        <authorList>
            <person name="Platts A."/>
            <person name="Shu S."/>
            <person name="Wright S."/>
            <person name="Barry K."/>
            <person name="Edger P."/>
            <person name="Pires J.C."/>
            <person name="Schmutz J."/>
        </authorList>
    </citation>
    <scope>NUCLEOTIDE SEQUENCE</scope>
    <source>
        <tissue evidence="1">Leaf</tissue>
    </source>
</reference>
<name>A0A8T1RBR3_CARIL</name>
<protein>
    <submittedName>
        <fullName evidence="1">Uncharacterized protein</fullName>
    </submittedName>
</protein>